<organism evidence="1 2">
    <name type="scientific">Anaeramoeba flamelloides</name>
    <dbReference type="NCBI Taxonomy" id="1746091"/>
    <lineage>
        <taxon>Eukaryota</taxon>
        <taxon>Metamonada</taxon>
        <taxon>Anaeramoebidae</taxon>
        <taxon>Anaeramoeba</taxon>
    </lineage>
</organism>
<gene>
    <name evidence="1" type="ORF">M0813_11791</name>
</gene>
<dbReference type="Proteomes" id="UP001150062">
    <property type="component" value="Unassembled WGS sequence"/>
</dbReference>
<comment type="caution">
    <text evidence="1">The sequence shown here is derived from an EMBL/GenBank/DDBJ whole genome shotgun (WGS) entry which is preliminary data.</text>
</comment>
<keyword evidence="2" id="KW-1185">Reference proteome</keyword>
<protein>
    <submittedName>
        <fullName evidence="1">Uncharacterized protein</fullName>
    </submittedName>
</protein>
<dbReference type="EMBL" id="JAOAOG010000015">
    <property type="protein sequence ID" value="KAJ6255006.1"/>
    <property type="molecule type" value="Genomic_DNA"/>
</dbReference>
<accession>A0ABQ8ZDM5</accession>
<proteinExistence type="predicted"/>
<evidence type="ECO:0000313" key="2">
    <source>
        <dbReference type="Proteomes" id="UP001150062"/>
    </source>
</evidence>
<sequence length="223" mass="26024">MSQATNPNQLGVYLKKLKIIRSMRERLIIFLKIYPSSIRGLEISHLTKTNTAKTFKGKLAKPKEIAFSKSVTELFAKLTNMSRRSLERGLSSFFFRNFQLVTVNPYSRDGHIYGKIRNTNKKKKIVTFKSNKKNCNPKLKNNNFAYKKNSLTQDNQVQSRKRQPDFFAKPTQKRRLEYPDLLLLCNVSCIFRKNLLNKDLTNPNTQVEHSNVNLKQLLMKNHL</sequence>
<reference evidence="1" key="1">
    <citation type="submission" date="2022-08" db="EMBL/GenBank/DDBJ databases">
        <title>Novel sulfate-reducing endosymbionts in the free-living metamonad Anaeramoeba.</title>
        <authorList>
            <person name="Jerlstrom-Hultqvist J."/>
            <person name="Cepicka I."/>
            <person name="Gallot-Lavallee L."/>
            <person name="Salas-Leiva D."/>
            <person name="Curtis B.A."/>
            <person name="Zahonova K."/>
            <person name="Pipaliya S."/>
            <person name="Dacks J."/>
            <person name="Roger A.J."/>
        </authorList>
    </citation>
    <scope>NUCLEOTIDE SEQUENCE</scope>
    <source>
        <strain evidence="1">Schooner1</strain>
    </source>
</reference>
<evidence type="ECO:0000313" key="1">
    <source>
        <dbReference type="EMBL" id="KAJ6255006.1"/>
    </source>
</evidence>
<name>A0ABQ8ZDM5_9EUKA</name>